<accession>A0A125T2A4</accession>
<proteinExistence type="predicted"/>
<protein>
    <submittedName>
        <fullName evidence="1">Uncharacterized protein</fullName>
    </submittedName>
</protein>
<evidence type="ECO:0000313" key="1">
    <source>
        <dbReference type="EMBL" id="BAU52707.1"/>
    </source>
</evidence>
<dbReference type="KEGG" id="mgot:MgSA37_00869"/>
<gene>
    <name evidence="1" type="ORF">MgSA37_00869</name>
</gene>
<name>A0A125T2A4_9SPHI</name>
<dbReference type="OrthoDB" id="676292at2"/>
<keyword evidence="2" id="KW-1185">Reference proteome</keyword>
<dbReference type="AlphaFoldDB" id="A0A125T2A4"/>
<sequence length="97" mass="11272">MRTQFYILLSLKTPQGFLDYGQYFFGNDRETAYGLFRQLKGDENIKDSCLLHIDLMETIDELPVRIKTICCTLDEVGANCKLIARELFRVKNLEEMG</sequence>
<dbReference type="EMBL" id="AP017313">
    <property type="protein sequence ID" value="BAU52707.1"/>
    <property type="molecule type" value="Genomic_DNA"/>
</dbReference>
<dbReference type="RefSeq" id="WP_096350002.1">
    <property type="nucleotide sequence ID" value="NZ_AP017313.1"/>
</dbReference>
<organism evidence="1 2">
    <name type="scientific">Mucilaginibacter gotjawali</name>
    <dbReference type="NCBI Taxonomy" id="1550579"/>
    <lineage>
        <taxon>Bacteria</taxon>
        <taxon>Pseudomonadati</taxon>
        <taxon>Bacteroidota</taxon>
        <taxon>Sphingobacteriia</taxon>
        <taxon>Sphingobacteriales</taxon>
        <taxon>Sphingobacteriaceae</taxon>
        <taxon>Mucilaginibacter</taxon>
    </lineage>
</organism>
<reference evidence="1 2" key="1">
    <citation type="submission" date="2015-12" db="EMBL/GenBank/DDBJ databases">
        <title>Genome sequence of Mucilaginibacter gotjawali.</title>
        <authorList>
            <person name="Lee J.S."/>
            <person name="Lee K.C."/>
            <person name="Kim K.K."/>
            <person name="Lee B.W."/>
        </authorList>
    </citation>
    <scope>NUCLEOTIDE SEQUENCE [LARGE SCALE GENOMIC DNA]</scope>
    <source>
        <strain evidence="1 2">SA3-7</strain>
    </source>
</reference>
<dbReference type="Proteomes" id="UP000218263">
    <property type="component" value="Chromosome"/>
</dbReference>
<evidence type="ECO:0000313" key="2">
    <source>
        <dbReference type="Proteomes" id="UP000218263"/>
    </source>
</evidence>